<evidence type="ECO:0000313" key="3">
    <source>
        <dbReference type="EMBL" id="QIX02169.1"/>
    </source>
</evidence>
<feature type="compositionally biased region" description="Polar residues" evidence="1">
    <location>
        <begin position="301"/>
        <end position="329"/>
    </location>
</feature>
<feature type="region of interest" description="Disordered" evidence="1">
    <location>
        <begin position="44"/>
        <end position="355"/>
    </location>
</feature>
<dbReference type="InterPro" id="IPR001202">
    <property type="entry name" value="WW_dom"/>
</dbReference>
<dbReference type="PROSITE" id="PS50020">
    <property type="entry name" value="WW_DOMAIN_2"/>
    <property type="match status" value="1"/>
</dbReference>
<dbReference type="SUPFAM" id="SSF51045">
    <property type="entry name" value="WW domain"/>
    <property type="match status" value="1"/>
</dbReference>
<keyword evidence="4" id="KW-1185">Reference proteome</keyword>
<dbReference type="Proteomes" id="UP000503462">
    <property type="component" value="Chromosome 5"/>
</dbReference>
<feature type="compositionally biased region" description="Low complexity" evidence="1">
    <location>
        <begin position="192"/>
        <end position="211"/>
    </location>
</feature>
<organism evidence="3 4">
    <name type="scientific">Peltaster fructicola</name>
    <dbReference type="NCBI Taxonomy" id="286661"/>
    <lineage>
        <taxon>Eukaryota</taxon>
        <taxon>Fungi</taxon>
        <taxon>Dikarya</taxon>
        <taxon>Ascomycota</taxon>
        <taxon>Pezizomycotina</taxon>
        <taxon>Dothideomycetes</taxon>
        <taxon>Dothideomycetes incertae sedis</taxon>
        <taxon>Peltaster</taxon>
    </lineage>
</organism>
<feature type="compositionally biased region" description="Low complexity" evidence="1">
    <location>
        <begin position="236"/>
        <end position="282"/>
    </location>
</feature>
<feature type="region of interest" description="Disordered" evidence="1">
    <location>
        <begin position="1"/>
        <end position="22"/>
    </location>
</feature>
<reference evidence="3 4" key="1">
    <citation type="journal article" date="2016" name="Sci. Rep.">
        <title>Peltaster fructicola genome reveals evolution from an invasive phytopathogen to an ectophytic parasite.</title>
        <authorList>
            <person name="Xu C."/>
            <person name="Chen H."/>
            <person name="Gleason M.L."/>
            <person name="Xu J.R."/>
            <person name="Liu H."/>
            <person name="Zhang R."/>
            <person name="Sun G."/>
        </authorList>
    </citation>
    <scope>NUCLEOTIDE SEQUENCE [LARGE SCALE GENOMIC DNA]</scope>
    <source>
        <strain evidence="3 4">LNHT1506</strain>
    </source>
</reference>
<evidence type="ECO:0000313" key="4">
    <source>
        <dbReference type="Proteomes" id="UP000503462"/>
    </source>
</evidence>
<sequence length="452" mass="46188">MAGPSSPDAGPDFAPPSLPPGWIAQWDGKSRKYYFVQISTGESTWEVPTQAAPQVPTPGATPAQEANPFRMPENESSRGYGQEGGEGERGLGTDMLRMAMGGKQSQSQGGLVGSLAQSFLGGSSNSGSHQQQSSSSSSGLGGLAQSFLGGSSSNSHSGSSGAGHNSTQGQSSSSSGGLMGQIGGFLGGHGKQSGQNYGYSSNGNTGTYTGTAPAASYQAHTGQSFKPQGGSYEPHGSGNQQPGGQYGNQQPGSQFGTQHSGSQYGNQQSGSQYGSQQSTPGAGQYGGQQHPPPGQFGGTDPSHSSSQPQGGYGQHQGSFGQQSNNYGAQGTSGGYGSNDHHGHPPPGSFNQGPPGDMVHLRAVHLVAMVHHLGVLLEGMAHHQVDHLGEQEATSHIPATSSKVVTTHNLSKATVSKMVAIQDKATTTIRTLVGIGDQAGDRHILLPRYSAMM</sequence>
<dbReference type="PROSITE" id="PS01159">
    <property type="entry name" value="WW_DOMAIN_1"/>
    <property type="match status" value="1"/>
</dbReference>
<proteinExistence type="predicted"/>
<feature type="compositionally biased region" description="Low complexity" evidence="1">
    <location>
        <begin position="120"/>
        <end position="176"/>
    </location>
</feature>
<dbReference type="EMBL" id="CP051143">
    <property type="protein sequence ID" value="QIX02169.1"/>
    <property type="molecule type" value="Genomic_DNA"/>
</dbReference>
<dbReference type="SMART" id="SM00456">
    <property type="entry name" value="WW"/>
    <property type="match status" value="1"/>
</dbReference>
<evidence type="ECO:0000256" key="1">
    <source>
        <dbReference type="SAM" id="MobiDB-lite"/>
    </source>
</evidence>
<gene>
    <name evidence="3" type="ORF">AMS68_007686</name>
</gene>
<evidence type="ECO:0000259" key="2">
    <source>
        <dbReference type="PROSITE" id="PS50020"/>
    </source>
</evidence>
<dbReference type="Gene3D" id="2.20.70.10">
    <property type="match status" value="1"/>
</dbReference>
<dbReference type="Pfam" id="PF00397">
    <property type="entry name" value="WW"/>
    <property type="match status" value="1"/>
</dbReference>
<dbReference type="OrthoDB" id="2367685at2759"/>
<name>A0A6H0Y5Q9_9PEZI</name>
<protein>
    <recommendedName>
        <fullName evidence="2">WW domain-containing protein</fullName>
    </recommendedName>
</protein>
<feature type="compositionally biased region" description="Gly residues" evidence="1">
    <location>
        <begin position="177"/>
        <end position="191"/>
    </location>
</feature>
<accession>A0A6H0Y5Q9</accession>
<feature type="domain" description="WW" evidence="2">
    <location>
        <begin position="16"/>
        <end position="50"/>
    </location>
</feature>
<dbReference type="InterPro" id="IPR036020">
    <property type="entry name" value="WW_dom_sf"/>
</dbReference>
<dbReference type="CDD" id="cd00201">
    <property type="entry name" value="WW"/>
    <property type="match status" value="1"/>
</dbReference>
<dbReference type="AlphaFoldDB" id="A0A6H0Y5Q9"/>